<evidence type="ECO:0000256" key="2">
    <source>
        <dbReference type="ARBA" id="ARBA00007465"/>
    </source>
</evidence>
<comment type="subcellular location">
    <subcellularLocation>
        <location evidence="1">Nucleus</location>
        <location evidence="1">Nucleolus</location>
    </subcellularLocation>
</comment>
<keyword evidence="4 9" id="KW-0694">RNA-binding</keyword>
<keyword evidence="6" id="KW-0687">Ribonucleoprotein</keyword>
<evidence type="ECO:0000256" key="1">
    <source>
        <dbReference type="ARBA" id="ARBA00004604"/>
    </source>
</evidence>
<dbReference type="Proteomes" id="UP001445076">
    <property type="component" value="Unassembled WGS sequence"/>
</dbReference>
<protein>
    <recommendedName>
        <fullName evidence="7">U3 small nucleolar ribonucleoprotein protein IMP3</fullName>
    </recommendedName>
    <alternativeName>
        <fullName evidence="8">U3 small nucleolar ribonucleoprotein protein imp3</fullName>
    </alternativeName>
</protein>
<dbReference type="GO" id="GO:0042274">
    <property type="term" value="P:ribosomal small subunit biogenesis"/>
    <property type="evidence" value="ECO:0007669"/>
    <property type="project" value="TreeGrafter"/>
</dbReference>
<dbReference type="Pfam" id="PF01479">
    <property type="entry name" value="S4"/>
    <property type="match status" value="1"/>
</dbReference>
<dbReference type="GO" id="GO:0032040">
    <property type="term" value="C:small-subunit processome"/>
    <property type="evidence" value="ECO:0007669"/>
    <property type="project" value="TreeGrafter"/>
</dbReference>
<gene>
    <name evidence="11" type="ORF">OTU49_000610</name>
</gene>
<dbReference type="GO" id="GO:0034457">
    <property type="term" value="C:Mpp10 complex"/>
    <property type="evidence" value="ECO:0007669"/>
    <property type="project" value="TreeGrafter"/>
</dbReference>
<comment type="caution">
    <text evidence="11">The sequence shown here is derived from an EMBL/GenBank/DDBJ whole genome shotgun (WGS) entry which is preliminary data.</text>
</comment>
<feature type="domain" description="Small ribosomal subunit protein uS4 N-terminal" evidence="10">
    <location>
        <begin position="8"/>
        <end position="111"/>
    </location>
</feature>
<dbReference type="EMBL" id="JARKIK010000021">
    <property type="protein sequence ID" value="KAK8744777.1"/>
    <property type="molecule type" value="Genomic_DNA"/>
</dbReference>
<evidence type="ECO:0000313" key="11">
    <source>
        <dbReference type="EMBL" id="KAK8744777.1"/>
    </source>
</evidence>
<dbReference type="GO" id="GO:0030515">
    <property type="term" value="F:snoRNA binding"/>
    <property type="evidence" value="ECO:0007669"/>
    <property type="project" value="TreeGrafter"/>
</dbReference>
<dbReference type="FunFam" id="3.10.290.10:FF:000006">
    <property type="entry name" value="U3 small nucleolar ribonucleoprotein IMP3"/>
    <property type="match status" value="1"/>
</dbReference>
<evidence type="ECO:0000259" key="10">
    <source>
        <dbReference type="SMART" id="SM01390"/>
    </source>
</evidence>
<evidence type="ECO:0000256" key="4">
    <source>
        <dbReference type="ARBA" id="ARBA00022884"/>
    </source>
</evidence>
<dbReference type="Gene3D" id="3.10.290.10">
    <property type="entry name" value="RNA-binding S4 domain"/>
    <property type="match status" value="1"/>
</dbReference>
<evidence type="ECO:0000256" key="6">
    <source>
        <dbReference type="ARBA" id="ARBA00023274"/>
    </source>
</evidence>
<dbReference type="InterPro" id="IPR022801">
    <property type="entry name" value="Ribosomal_uS4"/>
</dbReference>
<keyword evidence="5" id="KW-0539">Nucleus</keyword>
<proteinExistence type="inferred from homology"/>
<evidence type="ECO:0000256" key="9">
    <source>
        <dbReference type="PROSITE-ProRule" id="PRU00182"/>
    </source>
</evidence>
<evidence type="ECO:0000256" key="5">
    <source>
        <dbReference type="ARBA" id="ARBA00023242"/>
    </source>
</evidence>
<keyword evidence="3" id="KW-0690">Ribosome biogenesis</keyword>
<reference evidence="11 12" key="1">
    <citation type="journal article" date="2024" name="BMC Genomics">
        <title>Genome assembly of redclaw crayfish (Cherax quadricarinatus) provides insights into its immune adaptation and hypoxia tolerance.</title>
        <authorList>
            <person name="Liu Z."/>
            <person name="Zheng J."/>
            <person name="Li H."/>
            <person name="Fang K."/>
            <person name="Wang S."/>
            <person name="He J."/>
            <person name="Zhou D."/>
            <person name="Weng S."/>
            <person name="Chi M."/>
            <person name="Gu Z."/>
            <person name="He J."/>
            <person name="Li F."/>
            <person name="Wang M."/>
        </authorList>
    </citation>
    <scope>NUCLEOTIDE SEQUENCE [LARGE SCALE GENOMIC DNA]</scope>
    <source>
        <strain evidence="11">ZL_2023a</strain>
    </source>
</reference>
<keyword evidence="12" id="KW-1185">Reference proteome</keyword>
<evidence type="ECO:0000256" key="7">
    <source>
        <dbReference type="ARBA" id="ARBA00069727"/>
    </source>
</evidence>
<dbReference type="PROSITE" id="PS50889">
    <property type="entry name" value="S4"/>
    <property type="match status" value="1"/>
</dbReference>
<dbReference type="Pfam" id="PF00163">
    <property type="entry name" value="Ribosomal_S4"/>
    <property type="match status" value="1"/>
</dbReference>
<dbReference type="CDD" id="cd00165">
    <property type="entry name" value="S4"/>
    <property type="match status" value="1"/>
</dbReference>
<evidence type="ECO:0000313" key="12">
    <source>
        <dbReference type="Proteomes" id="UP001445076"/>
    </source>
</evidence>
<comment type="similarity">
    <text evidence="2">Belongs to the universal ribosomal protein uS4 family.</text>
</comment>
<dbReference type="GO" id="GO:0019843">
    <property type="term" value="F:rRNA binding"/>
    <property type="evidence" value="ECO:0007669"/>
    <property type="project" value="InterPro"/>
</dbReference>
<accession>A0AAW0XZ82</accession>
<name>A0AAW0XZ82_CHEQU</name>
<dbReference type="SMART" id="SM01390">
    <property type="entry name" value="Ribosomal_S4"/>
    <property type="match status" value="1"/>
</dbReference>
<dbReference type="GO" id="GO:0006364">
    <property type="term" value="P:rRNA processing"/>
    <property type="evidence" value="ECO:0007669"/>
    <property type="project" value="TreeGrafter"/>
</dbReference>
<dbReference type="InterPro" id="IPR002942">
    <property type="entry name" value="S4_RNA-bd"/>
</dbReference>
<dbReference type="InterPro" id="IPR036986">
    <property type="entry name" value="S4_RNA-bd_sf"/>
</dbReference>
<evidence type="ECO:0000256" key="8">
    <source>
        <dbReference type="ARBA" id="ARBA00072223"/>
    </source>
</evidence>
<dbReference type="SUPFAM" id="SSF55174">
    <property type="entry name" value="Alpha-L RNA-binding motif"/>
    <property type="match status" value="1"/>
</dbReference>
<dbReference type="PANTHER" id="PTHR11831">
    <property type="entry name" value="30S 40S RIBOSOMAL PROTEIN"/>
    <property type="match status" value="1"/>
</dbReference>
<sequence length="188" mass="22337">LATTKMRQLKYAEKKLLKHTDFLKWEVDNNLKEVKILKRYMIQRRDDYTLYNKMSRETRELANKIKDLDPKDPFRMEASGRLIEKLYTMGLIPTKWNLEFCNRVSASSFCRRRLPCIMVRNKMSPNLSTAITFIEHGHIRVGPEVVKDPAFLVTRALEDYVTWVDTSAIRKHVKEYNEERDDFDLSNC</sequence>
<dbReference type="AlphaFoldDB" id="A0AAW0XZ82"/>
<dbReference type="InterPro" id="IPR001912">
    <property type="entry name" value="Ribosomal_uS4_N"/>
</dbReference>
<organism evidence="11 12">
    <name type="scientific">Cherax quadricarinatus</name>
    <name type="common">Australian red claw crayfish</name>
    <dbReference type="NCBI Taxonomy" id="27406"/>
    <lineage>
        <taxon>Eukaryota</taxon>
        <taxon>Metazoa</taxon>
        <taxon>Ecdysozoa</taxon>
        <taxon>Arthropoda</taxon>
        <taxon>Crustacea</taxon>
        <taxon>Multicrustacea</taxon>
        <taxon>Malacostraca</taxon>
        <taxon>Eumalacostraca</taxon>
        <taxon>Eucarida</taxon>
        <taxon>Decapoda</taxon>
        <taxon>Pleocyemata</taxon>
        <taxon>Astacidea</taxon>
        <taxon>Parastacoidea</taxon>
        <taxon>Parastacidae</taxon>
        <taxon>Cherax</taxon>
    </lineage>
</organism>
<feature type="non-terminal residue" evidence="11">
    <location>
        <position position="1"/>
    </location>
</feature>
<evidence type="ECO:0000256" key="3">
    <source>
        <dbReference type="ARBA" id="ARBA00022517"/>
    </source>
</evidence>
<dbReference type="PANTHER" id="PTHR11831:SF1">
    <property type="entry name" value="U3 SMALL NUCLEOLAR RIBONUCLEOPROTEIN PROTEIN IMP3"/>
    <property type="match status" value="1"/>
</dbReference>